<dbReference type="OrthoDB" id="1522997at2"/>
<evidence type="ECO:0000259" key="6">
    <source>
        <dbReference type="Pfam" id="PF00389"/>
    </source>
</evidence>
<evidence type="ECO:0000256" key="2">
    <source>
        <dbReference type="ARBA" id="ARBA00022605"/>
    </source>
</evidence>
<name>A0A4R5DXD7_9BACT</name>
<dbReference type="EMBL" id="SMFL01000002">
    <property type="protein sequence ID" value="TDE17110.1"/>
    <property type="molecule type" value="Genomic_DNA"/>
</dbReference>
<dbReference type="GO" id="GO:0016616">
    <property type="term" value="F:oxidoreductase activity, acting on the CH-OH group of donors, NAD or NADP as acceptor"/>
    <property type="evidence" value="ECO:0007669"/>
    <property type="project" value="InterPro"/>
</dbReference>
<dbReference type="PANTHER" id="PTHR42789">
    <property type="entry name" value="D-ISOMER SPECIFIC 2-HYDROXYACID DEHYDROGENASE FAMILY PROTEIN (AFU_ORTHOLOGUE AFUA_6G10090)"/>
    <property type="match status" value="1"/>
</dbReference>
<dbReference type="PROSITE" id="PS00065">
    <property type="entry name" value="D_2_HYDROXYACID_DH_1"/>
    <property type="match status" value="1"/>
</dbReference>
<evidence type="ECO:0000313" key="8">
    <source>
        <dbReference type="EMBL" id="TDE17110.1"/>
    </source>
</evidence>
<evidence type="ECO:0000256" key="3">
    <source>
        <dbReference type="ARBA" id="ARBA00023002"/>
    </source>
</evidence>
<dbReference type="GO" id="GO:0051287">
    <property type="term" value="F:NAD binding"/>
    <property type="evidence" value="ECO:0007669"/>
    <property type="project" value="InterPro"/>
</dbReference>
<proteinExistence type="inferred from homology"/>
<sequence length="308" mass="33871">MCAKIKVAILDDYQNVSQDFADWSVLSDQADVVVFNEPLTNIAENLHPFEIVCVMRERMPLNKALLTALPNLRLVVSTGFRNASIDIQAAEELGITVKNTGYVWSGAPELTWALLMALAKKIPKENGNFTSGKWQTTIGIDLEGKTIGIVGLGNIGSKIASYAKAFGMHVIAWSENLTEEKATAAGARLVSKETLFKEADFVSVHLVLSDRSRGIITSGDLNSMKSSSFFINTSRAPLVDEVALIDVLQQRKIAGAALDVFSQEPLPADHIYRSLDNLLATPHIGYVTENTYKVFYQDTLKAIQEWLH</sequence>
<dbReference type="InterPro" id="IPR006140">
    <property type="entry name" value="D-isomer_DH_NAD-bd"/>
</dbReference>
<evidence type="ECO:0000313" key="9">
    <source>
        <dbReference type="Proteomes" id="UP000294850"/>
    </source>
</evidence>
<comment type="similarity">
    <text evidence="1 5">Belongs to the D-isomer specific 2-hydroxyacid dehydrogenase family.</text>
</comment>
<protein>
    <submittedName>
        <fullName evidence="8">D-2-hydroxyacid dehydrogenase family protein</fullName>
    </submittedName>
</protein>
<dbReference type="Gene3D" id="3.40.50.720">
    <property type="entry name" value="NAD(P)-binding Rossmann-like Domain"/>
    <property type="match status" value="2"/>
</dbReference>
<dbReference type="Pfam" id="PF02826">
    <property type="entry name" value="2-Hacid_dh_C"/>
    <property type="match status" value="1"/>
</dbReference>
<feature type="domain" description="D-isomer specific 2-hydroxyacid dehydrogenase catalytic" evidence="6">
    <location>
        <begin position="22"/>
        <end position="307"/>
    </location>
</feature>
<dbReference type="InterPro" id="IPR029752">
    <property type="entry name" value="D-isomer_DH_CS1"/>
</dbReference>
<feature type="domain" description="D-isomer specific 2-hydroxyacid dehydrogenase NAD-binding" evidence="7">
    <location>
        <begin position="113"/>
        <end position="285"/>
    </location>
</feature>
<comment type="caution">
    <text evidence="8">The sequence shown here is derived from an EMBL/GenBank/DDBJ whole genome shotgun (WGS) entry which is preliminary data.</text>
</comment>
<dbReference type="AlphaFoldDB" id="A0A4R5DXD7"/>
<evidence type="ECO:0000256" key="5">
    <source>
        <dbReference type="RuleBase" id="RU003719"/>
    </source>
</evidence>
<dbReference type="GO" id="GO:0008652">
    <property type="term" value="P:amino acid biosynthetic process"/>
    <property type="evidence" value="ECO:0007669"/>
    <property type="project" value="UniProtKB-KW"/>
</dbReference>
<accession>A0A4R5DXD7</accession>
<dbReference type="InterPro" id="IPR036291">
    <property type="entry name" value="NAD(P)-bd_dom_sf"/>
</dbReference>
<dbReference type="InterPro" id="IPR006139">
    <property type="entry name" value="D-isomer_2_OHA_DH_cat_dom"/>
</dbReference>
<evidence type="ECO:0000259" key="7">
    <source>
        <dbReference type="Pfam" id="PF02826"/>
    </source>
</evidence>
<dbReference type="SUPFAM" id="SSF51735">
    <property type="entry name" value="NAD(P)-binding Rossmann-fold domains"/>
    <property type="match status" value="1"/>
</dbReference>
<evidence type="ECO:0000256" key="4">
    <source>
        <dbReference type="ARBA" id="ARBA00023027"/>
    </source>
</evidence>
<keyword evidence="4" id="KW-0520">NAD</keyword>
<evidence type="ECO:0000256" key="1">
    <source>
        <dbReference type="ARBA" id="ARBA00005854"/>
    </source>
</evidence>
<dbReference type="PANTHER" id="PTHR42789:SF1">
    <property type="entry name" value="D-ISOMER SPECIFIC 2-HYDROXYACID DEHYDROGENASE FAMILY PROTEIN (AFU_ORTHOLOGUE AFUA_6G10090)"/>
    <property type="match status" value="1"/>
</dbReference>
<reference evidence="8 9" key="1">
    <citation type="submission" date="2019-03" db="EMBL/GenBank/DDBJ databases">
        <title>Dyadobacter AR-3-6 sp. nov., isolated from arctic soil.</title>
        <authorList>
            <person name="Chaudhary D.K."/>
        </authorList>
    </citation>
    <scope>NUCLEOTIDE SEQUENCE [LARGE SCALE GENOMIC DNA]</scope>
    <source>
        <strain evidence="8 9">AR-3-6</strain>
    </source>
</reference>
<keyword evidence="3 5" id="KW-0560">Oxidoreductase</keyword>
<dbReference type="RefSeq" id="WP_131956874.1">
    <property type="nucleotide sequence ID" value="NZ_SMFL01000002.1"/>
</dbReference>
<organism evidence="8 9">
    <name type="scientific">Dyadobacter psychrotolerans</name>
    <dbReference type="NCBI Taxonomy" id="2541721"/>
    <lineage>
        <taxon>Bacteria</taxon>
        <taxon>Pseudomonadati</taxon>
        <taxon>Bacteroidota</taxon>
        <taxon>Cytophagia</taxon>
        <taxon>Cytophagales</taxon>
        <taxon>Spirosomataceae</taxon>
        <taxon>Dyadobacter</taxon>
    </lineage>
</organism>
<dbReference type="Pfam" id="PF00389">
    <property type="entry name" value="2-Hacid_dh"/>
    <property type="match status" value="1"/>
</dbReference>
<dbReference type="Proteomes" id="UP000294850">
    <property type="component" value="Unassembled WGS sequence"/>
</dbReference>
<gene>
    <name evidence="8" type="ORF">E0F88_04195</name>
</gene>
<keyword evidence="9" id="KW-1185">Reference proteome</keyword>
<dbReference type="CDD" id="cd12169">
    <property type="entry name" value="PGDH_like_1"/>
    <property type="match status" value="1"/>
</dbReference>
<dbReference type="InterPro" id="IPR050857">
    <property type="entry name" value="D-2-hydroxyacid_DH"/>
</dbReference>
<dbReference type="SUPFAM" id="SSF52283">
    <property type="entry name" value="Formate/glycerate dehydrogenase catalytic domain-like"/>
    <property type="match status" value="1"/>
</dbReference>
<keyword evidence="2" id="KW-0028">Amino-acid biosynthesis</keyword>